<proteinExistence type="predicted"/>
<gene>
    <name evidence="1" type="ORF">METZ01_LOCUS6465</name>
</gene>
<dbReference type="EMBL" id="UINC01000339">
    <property type="protein sequence ID" value="SUZ53611.1"/>
    <property type="molecule type" value="Genomic_DNA"/>
</dbReference>
<protein>
    <submittedName>
        <fullName evidence="1">Uncharacterized protein</fullName>
    </submittedName>
</protein>
<sequence length="29" mass="3438">VSEETFVTVVKQVPENFHKTKTFRNKETN</sequence>
<dbReference type="AlphaFoldDB" id="A0A381NGE3"/>
<evidence type="ECO:0000313" key="1">
    <source>
        <dbReference type="EMBL" id="SUZ53611.1"/>
    </source>
</evidence>
<feature type="non-terminal residue" evidence="1">
    <location>
        <position position="1"/>
    </location>
</feature>
<organism evidence="1">
    <name type="scientific">marine metagenome</name>
    <dbReference type="NCBI Taxonomy" id="408172"/>
    <lineage>
        <taxon>unclassified sequences</taxon>
        <taxon>metagenomes</taxon>
        <taxon>ecological metagenomes</taxon>
    </lineage>
</organism>
<name>A0A381NGE3_9ZZZZ</name>
<accession>A0A381NGE3</accession>
<reference evidence="1" key="1">
    <citation type="submission" date="2018-05" db="EMBL/GenBank/DDBJ databases">
        <authorList>
            <person name="Lanie J.A."/>
            <person name="Ng W.-L."/>
            <person name="Kazmierczak K.M."/>
            <person name="Andrzejewski T.M."/>
            <person name="Davidsen T.M."/>
            <person name="Wayne K.J."/>
            <person name="Tettelin H."/>
            <person name="Glass J.I."/>
            <person name="Rusch D."/>
            <person name="Podicherti R."/>
            <person name="Tsui H.-C.T."/>
            <person name="Winkler M.E."/>
        </authorList>
    </citation>
    <scope>NUCLEOTIDE SEQUENCE</scope>
</reference>